<organism evidence="1 2">
    <name type="scientific">Porites lobata</name>
    <dbReference type="NCBI Taxonomy" id="104759"/>
    <lineage>
        <taxon>Eukaryota</taxon>
        <taxon>Metazoa</taxon>
        <taxon>Cnidaria</taxon>
        <taxon>Anthozoa</taxon>
        <taxon>Hexacorallia</taxon>
        <taxon>Scleractinia</taxon>
        <taxon>Fungiina</taxon>
        <taxon>Poritidae</taxon>
        <taxon>Porites</taxon>
    </lineage>
</organism>
<dbReference type="PANTHER" id="PTHR31511">
    <property type="entry name" value="PROTEIN CBG23764"/>
    <property type="match status" value="1"/>
</dbReference>
<comment type="caution">
    <text evidence="1">The sequence shown here is derived from an EMBL/GenBank/DDBJ whole genome shotgun (WGS) entry which is preliminary data.</text>
</comment>
<evidence type="ECO:0000313" key="2">
    <source>
        <dbReference type="Proteomes" id="UP001159405"/>
    </source>
</evidence>
<reference evidence="1 2" key="1">
    <citation type="submission" date="2022-05" db="EMBL/GenBank/DDBJ databases">
        <authorList>
            <consortium name="Genoscope - CEA"/>
            <person name="William W."/>
        </authorList>
    </citation>
    <scope>NUCLEOTIDE SEQUENCE [LARGE SCALE GENOMIC DNA]</scope>
</reference>
<dbReference type="PANTHER" id="PTHR31511:SF12">
    <property type="entry name" value="RHO TERMINATION FACTOR N-TERMINAL DOMAIN-CONTAINING PROTEIN"/>
    <property type="match status" value="1"/>
</dbReference>
<gene>
    <name evidence="1" type="ORF">PLOB_00042553</name>
</gene>
<accession>A0ABN8PFL4</accession>
<proteinExistence type="predicted"/>
<dbReference type="EMBL" id="CALNXK010000069">
    <property type="protein sequence ID" value="CAH3142715.1"/>
    <property type="molecule type" value="Genomic_DNA"/>
</dbReference>
<sequence length="155" mass="18323">MEKMTGAITVLDRAYFHSDTYINLKSTDVKELLAKVIRNLFKNISIYQNNGSGWYFKELLNLEIHTFDFNPMRGSSYIPLPEWIMRKKAILNIRNTDEKSFLWCVLRYLHPKEKNDDRIADLKQYETTLNTRGISFAVKLKDISILEALNHQYQE</sequence>
<keyword evidence="2" id="KW-1185">Reference proteome</keyword>
<evidence type="ECO:0000313" key="1">
    <source>
        <dbReference type="EMBL" id="CAH3142715.1"/>
    </source>
</evidence>
<dbReference type="Proteomes" id="UP001159405">
    <property type="component" value="Unassembled WGS sequence"/>
</dbReference>
<name>A0ABN8PFL4_9CNID</name>
<protein>
    <submittedName>
        <fullName evidence="1">Uncharacterized protein</fullName>
    </submittedName>
</protein>